<evidence type="ECO:0000313" key="10">
    <source>
        <dbReference type="WBParaSite" id="TREG1_80130.1"/>
    </source>
</evidence>
<organism evidence="9 10">
    <name type="scientific">Trichobilharzia regenti</name>
    <name type="common">Nasal bird schistosome</name>
    <dbReference type="NCBI Taxonomy" id="157069"/>
    <lineage>
        <taxon>Eukaryota</taxon>
        <taxon>Metazoa</taxon>
        <taxon>Spiralia</taxon>
        <taxon>Lophotrochozoa</taxon>
        <taxon>Platyhelminthes</taxon>
        <taxon>Trematoda</taxon>
        <taxon>Digenea</taxon>
        <taxon>Strigeidida</taxon>
        <taxon>Schistosomatoidea</taxon>
        <taxon>Schistosomatidae</taxon>
        <taxon>Trichobilharzia</taxon>
    </lineage>
</organism>
<dbReference type="PANTHER" id="PTHR14234:SF19">
    <property type="entry name" value="RIM-BINDING PROTEIN, ISOFORM F"/>
    <property type="match status" value="1"/>
</dbReference>
<feature type="domain" description="Fibronectin type-III" evidence="8">
    <location>
        <begin position="357"/>
        <end position="453"/>
    </location>
</feature>
<dbReference type="PANTHER" id="PTHR14234">
    <property type="entry name" value="RIM BINDING PROTEIN-RELATED"/>
    <property type="match status" value="1"/>
</dbReference>
<feature type="compositionally biased region" description="Basic residues" evidence="6">
    <location>
        <begin position="851"/>
        <end position="883"/>
    </location>
</feature>
<dbReference type="SMART" id="SM00060">
    <property type="entry name" value="FN3"/>
    <property type="match status" value="2"/>
</dbReference>
<feature type="region of interest" description="Disordered" evidence="6">
    <location>
        <begin position="1245"/>
        <end position="1332"/>
    </location>
</feature>
<feature type="region of interest" description="Disordered" evidence="6">
    <location>
        <begin position="1435"/>
        <end position="1471"/>
    </location>
</feature>
<dbReference type="SUPFAM" id="SSF50044">
    <property type="entry name" value="SH3-domain"/>
    <property type="match status" value="2"/>
</dbReference>
<feature type="compositionally biased region" description="Polar residues" evidence="6">
    <location>
        <begin position="1681"/>
        <end position="1715"/>
    </location>
</feature>
<dbReference type="Pfam" id="PF25523">
    <property type="entry name" value="Ig_RIMBP2"/>
    <property type="match status" value="2"/>
</dbReference>
<keyword evidence="9" id="KW-1185">Reference proteome</keyword>
<feature type="compositionally biased region" description="Basic and acidic residues" evidence="6">
    <location>
        <begin position="841"/>
        <end position="850"/>
    </location>
</feature>
<name>A0AA85K8E3_TRIRE</name>
<dbReference type="Gene3D" id="2.30.30.40">
    <property type="entry name" value="SH3 Domains"/>
    <property type="match status" value="2"/>
</dbReference>
<reference evidence="9" key="1">
    <citation type="submission" date="2022-06" db="EMBL/GenBank/DDBJ databases">
        <authorList>
            <person name="Berger JAMES D."/>
            <person name="Berger JAMES D."/>
        </authorList>
    </citation>
    <scope>NUCLEOTIDE SEQUENCE [LARGE SCALE GENOMIC DNA]</scope>
</reference>
<dbReference type="InterPro" id="IPR001452">
    <property type="entry name" value="SH3_domain"/>
</dbReference>
<feature type="compositionally biased region" description="Low complexity" evidence="6">
    <location>
        <begin position="1635"/>
        <end position="1653"/>
    </location>
</feature>
<dbReference type="SMART" id="SM00326">
    <property type="entry name" value="SH3"/>
    <property type="match status" value="2"/>
</dbReference>
<evidence type="ECO:0000256" key="2">
    <source>
        <dbReference type="ARBA" id="ARBA00022443"/>
    </source>
</evidence>
<feature type="compositionally biased region" description="Polar residues" evidence="6">
    <location>
        <begin position="1724"/>
        <end position="1743"/>
    </location>
</feature>
<dbReference type="InterPro" id="IPR035755">
    <property type="entry name" value="RIM-BP_SH3_3"/>
</dbReference>
<feature type="domain" description="SH3" evidence="7">
    <location>
        <begin position="1564"/>
        <end position="1632"/>
    </location>
</feature>
<dbReference type="InterPro" id="IPR036116">
    <property type="entry name" value="FN3_sf"/>
</dbReference>
<feature type="compositionally biased region" description="Low complexity" evidence="6">
    <location>
        <begin position="1308"/>
        <end position="1322"/>
    </location>
</feature>
<dbReference type="Pfam" id="PF07653">
    <property type="entry name" value="SH3_2"/>
    <property type="match status" value="2"/>
</dbReference>
<evidence type="ECO:0000256" key="3">
    <source>
        <dbReference type="ARBA" id="ARBA00022737"/>
    </source>
</evidence>
<dbReference type="InterPro" id="IPR040325">
    <property type="entry name" value="RIMBP1/2/3"/>
</dbReference>
<comment type="similarity">
    <text evidence="1">Belongs to the RIMBP family.</text>
</comment>
<feature type="compositionally biased region" description="Polar residues" evidence="6">
    <location>
        <begin position="816"/>
        <end position="840"/>
    </location>
</feature>
<feature type="region of interest" description="Disordered" evidence="6">
    <location>
        <begin position="1219"/>
        <end position="1238"/>
    </location>
</feature>
<evidence type="ECO:0000259" key="8">
    <source>
        <dbReference type="PROSITE" id="PS50853"/>
    </source>
</evidence>
<feature type="region of interest" description="Disordered" evidence="6">
    <location>
        <begin position="1783"/>
        <end position="1856"/>
    </location>
</feature>
<accession>A0AA85K8E3</accession>
<dbReference type="Proteomes" id="UP000050795">
    <property type="component" value="Unassembled WGS sequence"/>
</dbReference>
<feature type="coiled-coil region" evidence="5">
    <location>
        <begin position="73"/>
        <end position="107"/>
    </location>
</feature>
<dbReference type="GO" id="GO:0007274">
    <property type="term" value="P:neuromuscular synaptic transmission"/>
    <property type="evidence" value="ECO:0007669"/>
    <property type="project" value="TreeGrafter"/>
</dbReference>
<keyword evidence="3" id="KW-0677">Repeat</keyword>
<proteinExistence type="inferred from homology"/>
<feature type="region of interest" description="Disordered" evidence="6">
    <location>
        <begin position="112"/>
        <end position="162"/>
    </location>
</feature>
<dbReference type="FunFam" id="2.30.30.40:FF:000016">
    <property type="entry name" value="RIMS-binding protein 2 isoform X2"/>
    <property type="match status" value="1"/>
</dbReference>
<dbReference type="PROSITE" id="PS50002">
    <property type="entry name" value="SH3"/>
    <property type="match status" value="2"/>
</dbReference>
<feature type="region of interest" description="Disordered" evidence="6">
    <location>
        <begin position="795"/>
        <end position="888"/>
    </location>
</feature>
<evidence type="ECO:0000256" key="5">
    <source>
        <dbReference type="SAM" id="Coils"/>
    </source>
</evidence>
<feature type="compositionally biased region" description="Polar residues" evidence="6">
    <location>
        <begin position="1664"/>
        <end position="1674"/>
    </location>
</feature>
<dbReference type="CDD" id="cd00063">
    <property type="entry name" value="FN3"/>
    <property type="match status" value="1"/>
</dbReference>
<evidence type="ECO:0008006" key="11">
    <source>
        <dbReference type="Google" id="ProtNLM"/>
    </source>
</evidence>
<dbReference type="InterPro" id="IPR013783">
    <property type="entry name" value="Ig-like_fold"/>
</dbReference>
<evidence type="ECO:0000256" key="1">
    <source>
        <dbReference type="ARBA" id="ARBA00010749"/>
    </source>
</evidence>
<dbReference type="PROSITE" id="PS50853">
    <property type="entry name" value="FN3"/>
    <property type="match status" value="1"/>
</dbReference>
<dbReference type="PRINTS" id="PR00452">
    <property type="entry name" value="SH3DOMAIN"/>
</dbReference>
<evidence type="ECO:0000259" key="7">
    <source>
        <dbReference type="PROSITE" id="PS50002"/>
    </source>
</evidence>
<keyword evidence="5" id="KW-0175">Coiled coil</keyword>
<dbReference type="GO" id="GO:0045202">
    <property type="term" value="C:synapse"/>
    <property type="evidence" value="ECO:0007669"/>
    <property type="project" value="GOC"/>
</dbReference>
<protein>
    <recommendedName>
        <fullName evidence="11">SH3 domain-containing protein</fullName>
    </recommendedName>
</protein>
<feature type="compositionally biased region" description="Acidic residues" evidence="6">
    <location>
        <begin position="112"/>
        <end position="127"/>
    </location>
</feature>
<dbReference type="CDD" id="cd12013">
    <property type="entry name" value="SH3_RIM-BP_3"/>
    <property type="match status" value="1"/>
</dbReference>
<feature type="compositionally biased region" description="Polar residues" evidence="6">
    <location>
        <begin position="1323"/>
        <end position="1332"/>
    </location>
</feature>
<dbReference type="Gene3D" id="2.60.40.10">
    <property type="entry name" value="Immunoglobulins"/>
    <property type="match status" value="2"/>
</dbReference>
<dbReference type="InterPro" id="IPR003961">
    <property type="entry name" value="FN3_dom"/>
</dbReference>
<dbReference type="FunFam" id="2.30.30.40:FF:000023">
    <property type="entry name" value="RIMS-binding protein 2 isoform F"/>
    <property type="match status" value="1"/>
</dbReference>
<evidence type="ECO:0000313" key="9">
    <source>
        <dbReference type="Proteomes" id="UP000050795"/>
    </source>
</evidence>
<feature type="region of interest" description="Disordered" evidence="6">
    <location>
        <begin position="1634"/>
        <end position="1765"/>
    </location>
</feature>
<dbReference type="InterPro" id="IPR057884">
    <property type="entry name" value="FN3_RIM-BP1/2/3"/>
</dbReference>
<keyword evidence="2 4" id="KW-0728">SH3 domain</keyword>
<evidence type="ECO:0000256" key="6">
    <source>
        <dbReference type="SAM" id="MobiDB-lite"/>
    </source>
</evidence>
<evidence type="ECO:0000256" key="4">
    <source>
        <dbReference type="PROSITE-ProRule" id="PRU00192"/>
    </source>
</evidence>
<dbReference type="WBParaSite" id="TREG1_80130.1">
    <property type="protein sequence ID" value="TREG1_80130.1"/>
    <property type="gene ID" value="TREG1_80130"/>
</dbReference>
<feature type="compositionally biased region" description="Basic and acidic residues" evidence="6">
    <location>
        <begin position="1219"/>
        <end position="1235"/>
    </location>
</feature>
<reference evidence="10" key="2">
    <citation type="submission" date="2023-11" db="UniProtKB">
        <authorList>
            <consortium name="WormBaseParasite"/>
        </authorList>
    </citation>
    <scope>IDENTIFICATION</scope>
</reference>
<dbReference type="SUPFAM" id="SSF49265">
    <property type="entry name" value="Fibronectin type III"/>
    <property type="match status" value="2"/>
</dbReference>
<sequence length="1856" mass="208775">MTIQILHAIQHLLCNFAKNNSPHHLNDHSDLNSQLNKIVQKYARQLCLDQSLETKSNLINQKPSKNMSYESEMEKTLQKLNDVIQLRQQLLQERATLKYQLDKLLQRSVDNANDDVEDVGGDGDEGGDGGRFANDDDDDVDRGDSSMLHAKQEAVGPKSRETVEQLKSKIKELEKRCQLQLLRHEEILLEIEDVRKRSCTNLGNASTFSSSATISPSALNTTSLSPNFVQNQNHYQNAVNTLNSSLSSSLCLVDIPTCKTPLTLGIPKLDQVVKVPGRLLEKTGKQKKSIQSAEMHSLLAQSSMSIEPSSISTPCKQVKGRLFRSNTEPQVSEGNDPNLVELFQVIEESNKSTDVPAPRSITLERQLFQSILISWKPPELSSMNDGKIVSAYHIYVDGQFRLAVMAKEKTRALIDNVDADKPHRISIRSISSHGQSKDAQCTLVVGRGMTATPARLKATQIGTKSAKLSWIPGNSNYYHRVYLNECPLHLCKPGVYKLHLTDLPPDTLHQVCVQALPSPISTPEPVQQPPSWINASWSGVYTQKLAAFIEFRTLPIGLPDPPSHVQIEAGPQDGMLLITWLPVPQDKGAADAVTAAGAGSSLPVQGYTVCLNGQAIMELQGASRDHAILKLSTIKDHVQRLMSISEQSILPLKTTITNLNQSSMAGLSEQGSNPLKSCHVVLKGSEGPASKPIRLTACLLIAAAGSLEAAYTVFGPSLAVKLGINEDSAKTAGVSLSSVDGLHEITSYPNAENLNFDDNHGLLIVSAGTVTRKPSPTADALGSAEALLLRRKLEKQELSDDSQTSSDHHSGKPIKSYSQTQKVRGTPQQSFWETRNSQKTSTDRSYDHRSHYSHSYHSHHQHPQQRHYHHQRNHKHAKHRLRQTRSISDDYELNAKYSLPKDAYHSDEASLNSSVSSESLKESANRWFRTSSSYNLTTDYPNRRWRPRGGTRSHSDRGYPHEYHRYLTNEKMNRKEGIPRKQLHSLYDNEAYPVHVDQQSSYSSKHPKSFKSFTYSGRISPDPRHDIISKYGTKILLDHYYPDSRYTKYDMNPFSSSSNEERYPETIYSSRSHLSHRDRYNRLPFSNILTPQTYPVNTRSRSTSPKHIHKFSVPQQPTKVTETNYFSFPNVPIHRTPKHYRPLAMGSESRRWPIRQRYYSAHANPYENLSLPEIQITRNSSLSDNERQFQVSDQHQQSQYPYQNIRGPIRPIRSRFMDTRRHGSHDPQTLHHDPAYSRQMIPADATSASGSKRSLYHNMPSLPNNQHEHKLSLNQVNTKGYRSGDQGYDPALVKSGNLRQPVGAPHHQQQQQQQLSSQYSRSGKTFTQDEQQYNLIQRHSNEDYPVRMMPGESKPIQVVVALYDYDPATMSPNIDGVQEELPFREGQLIKILSECDEDGFYLGECNGLRGLVPSNMVSELEGDLSRVQKYNHSLDPRTNLTESNFIPSGQMSKTRSVDIPSQGQGQGQVNASSKNYYMSRTHDRMIPQTHSAPRNLDMVNEHTFHPSATLPNYSEVKDIYPDEMTAMDSNLQSQQAQSKYTDSMHTPRTLQNKPLEKVKHPPDQEARIMTAIYDYDPHVLSPNADIDAELSFRSGEQITVFGDMDDDGFYYGETRDGRRGLVPSNFLQSCTNEISFSSKPNSSSVFPPSQMSSTNPRDHDRQKMQTSRMVSSSRDQGHGSEYNNSQPVRIQSQSNPPPYQGSNYIRNTKLETVSTSEKERLAYNPQSSSPRLQTNRPYSSTNDAEVIDNNFKSPNHPRDDYNRNGIGRFPENEEESVIVMDLNPYPNNPHRKSNFPSLGLSRGSSQNRSISEKDYDSNYAGQNESGVSGVNAGSVSGSGLPQQRRRSTIRSLFKRE</sequence>
<feature type="compositionally biased region" description="Low complexity" evidence="6">
    <location>
        <begin position="1825"/>
        <end position="1839"/>
    </location>
</feature>
<dbReference type="InterPro" id="IPR036028">
    <property type="entry name" value="SH3-like_dom_sf"/>
</dbReference>
<dbReference type="InterPro" id="IPR035753">
    <property type="entry name" value="RIM-BP_SH3_2"/>
</dbReference>
<feature type="domain" description="SH3" evidence="7">
    <location>
        <begin position="1354"/>
        <end position="1422"/>
    </location>
</feature>
<dbReference type="CDD" id="cd12012">
    <property type="entry name" value="SH3_RIM-BP_2"/>
    <property type="match status" value="1"/>
</dbReference>